<keyword evidence="2" id="KW-1185">Reference proteome</keyword>
<name>A0ABS3HZL4_9ENTE</name>
<dbReference type="Proteomes" id="UP000664832">
    <property type="component" value="Unassembled WGS sequence"/>
</dbReference>
<reference evidence="1 2" key="1">
    <citation type="submission" date="2021-03" db="EMBL/GenBank/DDBJ databases">
        <title>Enterococcal diversity collection.</title>
        <authorList>
            <person name="Gilmore M.S."/>
            <person name="Schwartzman J."/>
            <person name="Van Tyne D."/>
            <person name="Martin M."/>
            <person name="Earl A.M."/>
            <person name="Manson A.L."/>
            <person name="Straub T."/>
            <person name="Salamzade R."/>
            <person name="Saavedra J."/>
            <person name="Lebreton F."/>
            <person name="Prichula J."/>
            <person name="Schaufler K."/>
            <person name="Gaca A."/>
            <person name="Sgardioli B."/>
            <person name="Wagenaar J."/>
            <person name="Strong T."/>
        </authorList>
    </citation>
    <scope>NUCLEOTIDE SEQUENCE [LARGE SCALE GENOMIC DNA]</scope>
    <source>
        <strain evidence="1 2">MSG2901</strain>
    </source>
</reference>
<accession>A0ABS3HZL4</accession>
<dbReference type="RefSeq" id="WP_206897814.1">
    <property type="nucleotide sequence ID" value="NZ_JAFLWI010000002.1"/>
</dbReference>
<dbReference type="InterPro" id="IPR024522">
    <property type="entry name" value="DUF3789"/>
</dbReference>
<dbReference type="Pfam" id="PF12664">
    <property type="entry name" value="DUF3789"/>
    <property type="match status" value="1"/>
</dbReference>
<evidence type="ECO:0000313" key="2">
    <source>
        <dbReference type="Proteomes" id="UP000664832"/>
    </source>
</evidence>
<comment type="caution">
    <text evidence="1">The sequence shown here is derived from an EMBL/GenBank/DDBJ whole genome shotgun (WGS) entry which is preliminary data.</text>
</comment>
<gene>
    <name evidence="1" type="ORF">JZO71_01390</name>
</gene>
<proteinExistence type="predicted"/>
<evidence type="ECO:0000313" key="1">
    <source>
        <dbReference type="EMBL" id="MBO0480976.1"/>
    </source>
</evidence>
<dbReference type="EMBL" id="JAFLWI010000002">
    <property type="protein sequence ID" value="MBO0480976.1"/>
    <property type="molecule type" value="Genomic_DNA"/>
</dbReference>
<sequence length="41" mass="4449">MKRGILMEIVKDILLGFSGSLLGVTMHSSAEADRAMEKKGK</sequence>
<organism evidence="1 2">
    <name type="scientific">Candidatus Enterococcus courvalinii</name>
    <dbReference type="NCBI Taxonomy" id="2815329"/>
    <lineage>
        <taxon>Bacteria</taxon>
        <taxon>Bacillati</taxon>
        <taxon>Bacillota</taxon>
        <taxon>Bacilli</taxon>
        <taxon>Lactobacillales</taxon>
        <taxon>Enterococcaceae</taxon>
        <taxon>Enterococcus</taxon>
    </lineage>
</organism>
<protein>
    <submittedName>
        <fullName evidence="1">DUF3789 domain-containing protein</fullName>
    </submittedName>
</protein>